<keyword evidence="2" id="KW-1185">Reference proteome</keyword>
<feature type="domain" description="NADP-dependent oxidoreductase" evidence="1">
    <location>
        <begin position="20"/>
        <end position="125"/>
    </location>
</feature>
<evidence type="ECO:0000313" key="3">
    <source>
        <dbReference type="WBParaSite" id="ACRNAN_Path_1318.g5172.t1"/>
    </source>
</evidence>
<dbReference type="WBParaSite" id="ACRNAN_Path_1318.g5172.t1">
    <property type="protein sequence ID" value="ACRNAN_Path_1318.g5172.t1"/>
    <property type="gene ID" value="ACRNAN_Path_1318.g5172"/>
</dbReference>
<evidence type="ECO:0000313" key="2">
    <source>
        <dbReference type="Proteomes" id="UP000887540"/>
    </source>
</evidence>
<dbReference type="InterPro" id="IPR023210">
    <property type="entry name" value="NADP_OxRdtase_dom"/>
</dbReference>
<dbReference type="InterPro" id="IPR036812">
    <property type="entry name" value="NAD(P)_OxRdtase_dom_sf"/>
</dbReference>
<accession>A0A914BYU1</accession>
<name>A0A914BYU1_9BILA</name>
<evidence type="ECO:0000259" key="1">
    <source>
        <dbReference type="Pfam" id="PF00248"/>
    </source>
</evidence>
<sequence>MSTKIPKIKLSNGVEFPLFGLGTWETFHNADATKLIPALEAALDAGYRHFDTAQAYGNEQIIGEFFDEKIKSGKIKRSDIFLTTKLAPLFHHPDGTEQVIQKSLENLKTDYIDLFLIHMPFGFEPIFADNSSVR</sequence>
<dbReference type="InterPro" id="IPR020471">
    <property type="entry name" value="AKR"/>
</dbReference>
<reference evidence="3" key="1">
    <citation type="submission" date="2022-11" db="UniProtKB">
        <authorList>
            <consortium name="WormBaseParasite"/>
        </authorList>
    </citation>
    <scope>IDENTIFICATION</scope>
</reference>
<dbReference type="Proteomes" id="UP000887540">
    <property type="component" value="Unplaced"/>
</dbReference>
<organism evidence="2 3">
    <name type="scientific">Acrobeloides nanus</name>
    <dbReference type="NCBI Taxonomy" id="290746"/>
    <lineage>
        <taxon>Eukaryota</taxon>
        <taxon>Metazoa</taxon>
        <taxon>Ecdysozoa</taxon>
        <taxon>Nematoda</taxon>
        <taxon>Chromadorea</taxon>
        <taxon>Rhabditida</taxon>
        <taxon>Tylenchina</taxon>
        <taxon>Cephalobomorpha</taxon>
        <taxon>Cephaloboidea</taxon>
        <taxon>Cephalobidae</taxon>
        <taxon>Acrobeloides</taxon>
    </lineage>
</organism>
<dbReference type="AlphaFoldDB" id="A0A914BYU1"/>
<dbReference type="PANTHER" id="PTHR11732">
    <property type="entry name" value="ALDO/KETO REDUCTASE"/>
    <property type="match status" value="1"/>
</dbReference>
<dbReference type="Gene3D" id="3.20.20.100">
    <property type="entry name" value="NADP-dependent oxidoreductase domain"/>
    <property type="match status" value="1"/>
</dbReference>
<dbReference type="GO" id="GO:0016491">
    <property type="term" value="F:oxidoreductase activity"/>
    <property type="evidence" value="ECO:0007669"/>
    <property type="project" value="InterPro"/>
</dbReference>
<protein>
    <submittedName>
        <fullName evidence="3">NADP-dependent oxidoreductase domain-containing protein</fullName>
    </submittedName>
</protein>
<dbReference type="InterPro" id="IPR018170">
    <property type="entry name" value="Aldo/ket_reductase_CS"/>
</dbReference>
<dbReference type="PRINTS" id="PR00069">
    <property type="entry name" value="ALDKETRDTASE"/>
</dbReference>
<dbReference type="PROSITE" id="PS00798">
    <property type="entry name" value="ALDOKETO_REDUCTASE_1"/>
    <property type="match status" value="1"/>
</dbReference>
<dbReference type="SUPFAM" id="SSF51430">
    <property type="entry name" value="NAD(P)-linked oxidoreductase"/>
    <property type="match status" value="1"/>
</dbReference>
<dbReference type="Pfam" id="PF00248">
    <property type="entry name" value="Aldo_ket_red"/>
    <property type="match status" value="1"/>
</dbReference>
<proteinExistence type="predicted"/>